<sequence>MRLRELLKRFSGRHDAHDQFDKNFLSPNTTIIPYTSLFTEGVSDSDTDRYLSRLWDPASPTPHPGLDLYHSYYGGTHDAQLARLDMSAKTLSFVERWRTRRVRRCRRRKAKIVSETVIDISEELLHWRRRLQELIDGGWPMDSSRVDRALNELRQQSFIVRDRKKIRSRQLHNSISIYADSVDRSKFKALDDPTKDAREQKLREIGNDFSGSISSETDADPFRSDVSTSIIPVVGIQESTRNRRHTHIRQEPHESSNNSTTRASLTDLTMTNRRHEIYSLDPDPGIVTVTNIYAILHEFTRPTNSDDENEESWQFRNQLAHPRGSSCDYCAALRMKVRCMTEWTVKAEKYLVTFRDVYPRASESSITRAAVVKAANEVMSALTRHKENARLEQEIRLWNSQIRERTGGFQFEFPLTLPQRDHGGPVYRFL</sequence>
<reference evidence="2" key="1">
    <citation type="journal article" date="2024" name="Front. Bioeng. Biotechnol.">
        <title>Genome-scale model development and genomic sequencing of the oleaginous clade Lipomyces.</title>
        <authorList>
            <person name="Czajka J.J."/>
            <person name="Han Y."/>
            <person name="Kim J."/>
            <person name="Mondo S.J."/>
            <person name="Hofstad B.A."/>
            <person name="Robles A."/>
            <person name="Haridas S."/>
            <person name="Riley R."/>
            <person name="LaButti K."/>
            <person name="Pangilinan J."/>
            <person name="Andreopoulos W."/>
            <person name="Lipzen A."/>
            <person name="Yan J."/>
            <person name="Wang M."/>
            <person name="Ng V."/>
            <person name="Grigoriev I.V."/>
            <person name="Spatafora J.W."/>
            <person name="Magnuson J.K."/>
            <person name="Baker S.E."/>
            <person name="Pomraning K.R."/>
        </authorList>
    </citation>
    <scope>NUCLEOTIDE SEQUENCE [LARGE SCALE GENOMIC DNA]</scope>
    <source>
        <strain evidence="2">CBS 7786</strain>
    </source>
</reference>
<keyword evidence="2" id="KW-1185">Reference proteome</keyword>
<comment type="caution">
    <text evidence="1">The sequence shown here is derived from an EMBL/GenBank/DDBJ whole genome shotgun (WGS) entry which is preliminary data.</text>
</comment>
<dbReference type="Proteomes" id="UP001433508">
    <property type="component" value="Unassembled WGS sequence"/>
</dbReference>
<evidence type="ECO:0000313" key="1">
    <source>
        <dbReference type="EMBL" id="KAK9235656.1"/>
    </source>
</evidence>
<dbReference type="EMBL" id="MU971408">
    <property type="protein sequence ID" value="KAK9235656.1"/>
    <property type="molecule type" value="Genomic_DNA"/>
</dbReference>
<proteinExistence type="predicted"/>
<organism evidence="1 2">
    <name type="scientific">Lipomyces kononenkoae</name>
    <name type="common">Yeast</name>
    <dbReference type="NCBI Taxonomy" id="34357"/>
    <lineage>
        <taxon>Eukaryota</taxon>
        <taxon>Fungi</taxon>
        <taxon>Dikarya</taxon>
        <taxon>Ascomycota</taxon>
        <taxon>Saccharomycotina</taxon>
        <taxon>Lipomycetes</taxon>
        <taxon>Lipomycetales</taxon>
        <taxon>Lipomycetaceae</taxon>
        <taxon>Lipomyces</taxon>
    </lineage>
</organism>
<gene>
    <name evidence="1" type="ORF">V1525DRAFT_409356</name>
</gene>
<accession>A0ACC3SWA4</accession>
<name>A0ACC3SWA4_LIPKO</name>
<protein>
    <submittedName>
        <fullName evidence="1">Uncharacterized protein</fullName>
    </submittedName>
</protein>
<evidence type="ECO:0000313" key="2">
    <source>
        <dbReference type="Proteomes" id="UP001433508"/>
    </source>
</evidence>